<name>A0A9D4DBP9_DREPO</name>
<organism evidence="1 2">
    <name type="scientific">Dreissena polymorpha</name>
    <name type="common">Zebra mussel</name>
    <name type="synonym">Mytilus polymorpha</name>
    <dbReference type="NCBI Taxonomy" id="45954"/>
    <lineage>
        <taxon>Eukaryota</taxon>
        <taxon>Metazoa</taxon>
        <taxon>Spiralia</taxon>
        <taxon>Lophotrochozoa</taxon>
        <taxon>Mollusca</taxon>
        <taxon>Bivalvia</taxon>
        <taxon>Autobranchia</taxon>
        <taxon>Heteroconchia</taxon>
        <taxon>Euheterodonta</taxon>
        <taxon>Imparidentia</taxon>
        <taxon>Neoheterodontei</taxon>
        <taxon>Myida</taxon>
        <taxon>Dreissenoidea</taxon>
        <taxon>Dreissenidae</taxon>
        <taxon>Dreissena</taxon>
    </lineage>
</organism>
<dbReference type="Proteomes" id="UP000828390">
    <property type="component" value="Unassembled WGS sequence"/>
</dbReference>
<accession>A0A9D4DBP9</accession>
<reference evidence="1" key="2">
    <citation type="submission" date="2020-11" db="EMBL/GenBank/DDBJ databases">
        <authorList>
            <person name="McCartney M.A."/>
            <person name="Auch B."/>
            <person name="Kono T."/>
            <person name="Mallez S."/>
            <person name="Becker A."/>
            <person name="Gohl D.M."/>
            <person name="Silverstein K.A.T."/>
            <person name="Koren S."/>
            <person name="Bechman K.B."/>
            <person name="Herman A."/>
            <person name="Abrahante J.E."/>
            <person name="Garbe J."/>
        </authorList>
    </citation>
    <scope>NUCLEOTIDE SEQUENCE</scope>
    <source>
        <strain evidence="1">Duluth1</strain>
        <tissue evidence="1">Whole animal</tissue>
    </source>
</reference>
<proteinExistence type="predicted"/>
<comment type="caution">
    <text evidence="1">The sequence shown here is derived from an EMBL/GenBank/DDBJ whole genome shotgun (WGS) entry which is preliminary data.</text>
</comment>
<reference evidence="1" key="1">
    <citation type="journal article" date="2019" name="bioRxiv">
        <title>The Genome of the Zebra Mussel, Dreissena polymorpha: A Resource for Invasive Species Research.</title>
        <authorList>
            <person name="McCartney M.A."/>
            <person name="Auch B."/>
            <person name="Kono T."/>
            <person name="Mallez S."/>
            <person name="Zhang Y."/>
            <person name="Obille A."/>
            <person name="Becker A."/>
            <person name="Abrahante J.E."/>
            <person name="Garbe J."/>
            <person name="Badalamenti J.P."/>
            <person name="Herman A."/>
            <person name="Mangelson H."/>
            <person name="Liachko I."/>
            <person name="Sullivan S."/>
            <person name="Sone E.D."/>
            <person name="Koren S."/>
            <person name="Silverstein K.A.T."/>
            <person name="Beckman K.B."/>
            <person name="Gohl D.M."/>
        </authorList>
    </citation>
    <scope>NUCLEOTIDE SEQUENCE</scope>
    <source>
        <strain evidence="1">Duluth1</strain>
        <tissue evidence="1">Whole animal</tissue>
    </source>
</reference>
<protein>
    <submittedName>
        <fullName evidence="1">Uncharacterized protein</fullName>
    </submittedName>
</protein>
<dbReference type="AlphaFoldDB" id="A0A9D4DBP9"/>
<gene>
    <name evidence="1" type="ORF">DPMN_048740</name>
</gene>
<evidence type="ECO:0000313" key="1">
    <source>
        <dbReference type="EMBL" id="KAH3742010.1"/>
    </source>
</evidence>
<evidence type="ECO:0000313" key="2">
    <source>
        <dbReference type="Proteomes" id="UP000828390"/>
    </source>
</evidence>
<keyword evidence="2" id="KW-1185">Reference proteome</keyword>
<sequence length="90" mass="10028">MPIFKAARVFGDPESTLRDRHLGIQHIDHVPSHGPKPVFTGDEENLLVHHVSYMSNIGYGYLRQAFLDIAHEFAVILGKKSGDDPTFKGS</sequence>
<dbReference type="EMBL" id="JAIWYP010000011">
    <property type="protein sequence ID" value="KAH3742010.1"/>
    <property type="molecule type" value="Genomic_DNA"/>
</dbReference>